<feature type="domain" description="EAL" evidence="3">
    <location>
        <begin position="139"/>
        <end position="386"/>
    </location>
</feature>
<protein>
    <recommendedName>
        <fullName evidence="3">EAL domain-containing protein</fullName>
    </recommendedName>
</protein>
<dbReference type="EMBL" id="NHOI01000006">
    <property type="protein sequence ID" value="OVZ88719.1"/>
    <property type="molecule type" value="Genomic_DNA"/>
</dbReference>
<dbReference type="AlphaFoldDB" id="A0A209A7I8"/>
<dbReference type="GO" id="GO:0006355">
    <property type="term" value="P:regulation of DNA-templated transcription"/>
    <property type="evidence" value="ECO:0007669"/>
    <property type="project" value="InterPro"/>
</dbReference>
<dbReference type="InterPro" id="IPR035919">
    <property type="entry name" value="EAL_sf"/>
</dbReference>
<evidence type="ECO:0000259" key="3">
    <source>
        <dbReference type="PROSITE" id="PS50883"/>
    </source>
</evidence>
<proteinExistence type="predicted"/>
<dbReference type="Pfam" id="PF00563">
    <property type="entry name" value="EAL"/>
    <property type="match status" value="1"/>
</dbReference>
<keyword evidence="1" id="KW-0805">Transcription regulation</keyword>
<dbReference type="InterPro" id="IPR050706">
    <property type="entry name" value="Cyclic-di-GMP_PDE-like"/>
</dbReference>
<dbReference type="Gene3D" id="1.10.10.10">
    <property type="entry name" value="Winged helix-like DNA-binding domain superfamily/Winged helix DNA-binding domain"/>
    <property type="match status" value="1"/>
</dbReference>
<dbReference type="SMART" id="SM00052">
    <property type="entry name" value="EAL"/>
    <property type="match status" value="1"/>
</dbReference>
<organism evidence="4 5">
    <name type="scientific">Yersinia intermedia</name>
    <dbReference type="NCBI Taxonomy" id="631"/>
    <lineage>
        <taxon>Bacteria</taxon>
        <taxon>Pseudomonadati</taxon>
        <taxon>Pseudomonadota</taxon>
        <taxon>Gammaproteobacteria</taxon>
        <taxon>Enterobacterales</taxon>
        <taxon>Yersiniaceae</taxon>
        <taxon>Yersinia</taxon>
    </lineage>
</organism>
<dbReference type="Pfam" id="PF04703">
    <property type="entry name" value="FaeA"/>
    <property type="match status" value="1"/>
</dbReference>
<dbReference type="PANTHER" id="PTHR33121:SF78">
    <property type="entry name" value="CYCLIC DI-GMP PHOSPHODIESTERASE PDEH"/>
    <property type="match status" value="1"/>
</dbReference>
<evidence type="ECO:0000313" key="4">
    <source>
        <dbReference type="EMBL" id="OVZ88719.1"/>
    </source>
</evidence>
<sequence length="393" mass="44016">MFGLGCIMKKNANESKKIDVLNAIISLSQDRNILPGSDSELWPNTRQVAELCDLTIYKARYLLLKLTNEGLVDLVPHGLHNSLHWRLHTQEPAHIRVLDMNQDGIQDNTAFTMLEITTNEKKLSDIELPPALSSDEHHQESNGSTLLVTISGVRYSLNLVFEPLYSPKGVLIALEALTRLRSHDTSKDALLPTDFYMAVTSNVASQILDWQLQCLMMLKSWLEHRGVRVSLNVNRVLAHACIDQADTLKTLSPLLRLEINEHFFTQKIAPDKDPLLHSLARICPLWLDDFGIGSANLQALMTRQFEAIKLDASVFRRLNNSLSGHLFIDALRQTAAEVGTRLVIEGVETAEHLAELSQSGAWALQGWYWPAFSAEDLLNSNTIKSITLGKDLL</sequence>
<accession>A0A209A7I8</accession>
<name>A0A209A7I8_YERIN</name>
<evidence type="ECO:0000313" key="5">
    <source>
        <dbReference type="Proteomes" id="UP000196440"/>
    </source>
</evidence>
<evidence type="ECO:0000256" key="2">
    <source>
        <dbReference type="ARBA" id="ARBA00023163"/>
    </source>
</evidence>
<dbReference type="InterPro" id="IPR036388">
    <property type="entry name" value="WH-like_DNA-bd_sf"/>
</dbReference>
<reference evidence="4 5" key="1">
    <citation type="submission" date="2017-05" db="EMBL/GenBank/DDBJ databases">
        <title>Whole genome sequencing of Yersinia kristensenii.</title>
        <authorList>
            <person name="Campioni F."/>
        </authorList>
    </citation>
    <scope>NUCLEOTIDE SEQUENCE [LARGE SCALE GENOMIC DNA]</scope>
    <source>
        <strain evidence="4 5">CFSAN060536</strain>
    </source>
</reference>
<dbReference type="Proteomes" id="UP000196440">
    <property type="component" value="Unassembled WGS sequence"/>
</dbReference>
<gene>
    <name evidence="4" type="ORF">CBW57_05145</name>
</gene>
<evidence type="ECO:0000256" key="1">
    <source>
        <dbReference type="ARBA" id="ARBA00023015"/>
    </source>
</evidence>
<dbReference type="Gene3D" id="3.20.20.450">
    <property type="entry name" value="EAL domain"/>
    <property type="match status" value="1"/>
</dbReference>
<dbReference type="PANTHER" id="PTHR33121">
    <property type="entry name" value="CYCLIC DI-GMP PHOSPHODIESTERASE PDEF"/>
    <property type="match status" value="1"/>
</dbReference>
<dbReference type="InterPro" id="IPR006793">
    <property type="entry name" value="FaeA"/>
</dbReference>
<dbReference type="InterPro" id="IPR001633">
    <property type="entry name" value="EAL_dom"/>
</dbReference>
<keyword evidence="2" id="KW-0804">Transcription</keyword>
<comment type="caution">
    <text evidence="4">The sequence shown here is derived from an EMBL/GenBank/DDBJ whole genome shotgun (WGS) entry which is preliminary data.</text>
</comment>
<dbReference type="PROSITE" id="PS50883">
    <property type="entry name" value="EAL"/>
    <property type="match status" value="1"/>
</dbReference>
<dbReference type="CDD" id="cd01948">
    <property type="entry name" value="EAL"/>
    <property type="match status" value="1"/>
</dbReference>
<dbReference type="GO" id="GO:0071111">
    <property type="term" value="F:cyclic-guanylate-specific phosphodiesterase activity"/>
    <property type="evidence" value="ECO:0007669"/>
    <property type="project" value="InterPro"/>
</dbReference>
<dbReference type="SUPFAM" id="SSF141868">
    <property type="entry name" value="EAL domain-like"/>
    <property type="match status" value="1"/>
</dbReference>